<keyword evidence="4" id="KW-1185">Reference proteome</keyword>
<reference evidence="4" key="1">
    <citation type="submission" date="2017-02" db="EMBL/GenBank/DDBJ databases">
        <authorList>
            <person name="Varghese N."/>
            <person name="Submissions S."/>
        </authorList>
    </citation>
    <scope>NUCLEOTIDE SEQUENCE [LARGE SCALE GENOMIC DNA]</scope>
    <source>
        <strain evidence="4">SM117</strain>
    </source>
</reference>
<dbReference type="Pfam" id="PF04073">
    <property type="entry name" value="tRNA_edit"/>
    <property type="match status" value="1"/>
</dbReference>
<dbReference type="Proteomes" id="UP000190989">
    <property type="component" value="Unassembled WGS sequence"/>
</dbReference>
<dbReference type="PANTHER" id="PTHR31423:SF3">
    <property type="entry name" value="PROLYL-TRNA SYNTHETASE ASSOCIATED DOMAIN-CONTAINING PROTEIN 1-RELATED"/>
    <property type="match status" value="1"/>
</dbReference>
<dbReference type="STRING" id="428990.SAMN06295987_103188"/>
<dbReference type="PANTHER" id="PTHR31423">
    <property type="entry name" value="YBAK DOMAIN-CONTAINING PROTEIN"/>
    <property type="match status" value="1"/>
</dbReference>
<feature type="domain" description="YbaK/aminoacyl-tRNA synthetase-associated" evidence="2">
    <location>
        <begin position="25"/>
        <end position="146"/>
    </location>
</feature>
<dbReference type="Gene3D" id="3.90.960.10">
    <property type="entry name" value="YbaK/aminoacyl-tRNA synthetase-associated domain"/>
    <property type="match status" value="1"/>
</dbReference>
<dbReference type="GO" id="GO:0002161">
    <property type="term" value="F:aminoacyl-tRNA deacylase activity"/>
    <property type="evidence" value="ECO:0007669"/>
    <property type="project" value="InterPro"/>
</dbReference>
<gene>
    <name evidence="3" type="ORF">SAMN06295987_103188</name>
</gene>
<dbReference type="AlphaFoldDB" id="A0A1U6HVP6"/>
<name>A0A1U6HVP6_9SPHN</name>
<evidence type="ECO:0000313" key="3">
    <source>
        <dbReference type="EMBL" id="SLJ99880.1"/>
    </source>
</evidence>
<evidence type="ECO:0000256" key="1">
    <source>
        <dbReference type="ARBA" id="ARBA00010201"/>
    </source>
</evidence>
<dbReference type="SUPFAM" id="SSF55826">
    <property type="entry name" value="YbaK/ProRS associated domain"/>
    <property type="match status" value="1"/>
</dbReference>
<dbReference type="FunFam" id="3.90.960.10:FF:000005">
    <property type="entry name" value="Putative prolyl-tRNA synthetase"/>
    <property type="match status" value="1"/>
</dbReference>
<proteinExistence type="inferred from homology"/>
<comment type="similarity">
    <text evidence="1">Belongs to the PRORSD1 family.</text>
</comment>
<dbReference type="InterPro" id="IPR007214">
    <property type="entry name" value="YbaK/aa-tRNA-synth-assoc-dom"/>
</dbReference>
<sequence>MNSEQALLADLDSAGVVFTVHEHIAVATVEDSAEVTGHIPGYHTKNLFLKDKAGRYWLVTMPGEERADLRFIASRLGAGRFSFGKPEAMKELLGVTPGAVTPLAAFNDRAGKVTVVLDAAFAPDGTINVHPLRNTATLSLRTTDLVAALERWGHAPLVLSLQPED</sequence>
<evidence type="ECO:0000313" key="4">
    <source>
        <dbReference type="Proteomes" id="UP000190989"/>
    </source>
</evidence>
<organism evidence="3 4">
    <name type="scientific">Novosphingobium mathurense</name>
    <dbReference type="NCBI Taxonomy" id="428990"/>
    <lineage>
        <taxon>Bacteria</taxon>
        <taxon>Pseudomonadati</taxon>
        <taxon>Pseudomonadota</taxon>
        <taxon>Alphaproteobacteria</taxon>
        <taxon>Sphingomonadales</taxon>
        <taxon>Sphingomonadaceae</taxon>
        <taxon>Novosphingobium</taxon>
    </lineage>
</organism>
<dbReference type="EMBL" id="FVZE01000003">
    <property type="protein sequence ID" value="SLJ99880.1"/>
    <property type="molecule type" value="Genomic_DNA"/>
</dbReference>
<dbReference type="CDD" id="cd04335">
    <property type="entry name" value="PrdX_deacylase"/>
    <property type="match status" value="1"/>
</dbReference>
<accession>A0A1U6HVP6</accession>
<dbReference type="RefSeq" id="WP_139383978.1">
    <property type="nucleotide sequence ID" value="NZ_FVZE01000003.1"/>
</dbReference>
<evidence type="ECO:0000259" key="2">
    <source>
        <dbReference type="Pfam" id="PF04073"/>
    </source>
</evidence>
<dbReference type="InterPro" id="IPR036754">
    <property type="entry name" value="YbaK/aa-tRNA-synt-asso_dom_sf"/>
</dbReference>
<dbReference type="InterPro" id="IPR040285">
    <property type="entry name" value="ProX/PRXD1"/>
</dbReference>
<protein>
    <submittedName>
        <fullName evidence="3">Ala-tRNA(Pro) deacylase</fullName>
    </submittedName>
</protein>